<dbReference type="Proteomes" id="UP000009026">
    <property type="component" value="Chromosome"/>
</dbReference>
<dbReference type="CDD" id="cd00063">
    <property type="entry name" value="FN3"/>
    <property type="match status" value="1"/>
</dbReference>
<protein>
    <submittedName>
        <fullName evidence="2">LysM domain protein</fullName>
    </submittedName>
</protein>
<evidence type="ECO:0000313" key="3">
    <source>
        <dbReference type="Proteomes" id="UP000009026"/>
    </source>
</evidence>
<dbReference type="InterPro" id="IPR003961">
    <property type="entry name" value="FN3_dom"/>
</dbReference>
<dbReference type="OrthoDB" id="5381170at2"/>
<dbReference type="KEGG" id="mym:A176_004937"/>
<dbReference type="PATRIC" id="fig|1297742.4.peg.4981"/>
<dbReference type="RefSeq" id="WP_002640709.1">
    <property type="nucleotide sequence ID" value="NZ_CP012109.1"/>
</dbReference>
<feature type="domain" description="LysM" evidence="1">
    <location>
        <begin position="17"/>
        <end position="63"/>
    </location>
</feature>
<gene>
    <name evidence="2" type="ORF">A176_004937</name>
</gene>
<evidence type="ECO:0000259" key="1">
    <source>
        <dbReference type="PROSITE" id="PS51782"/>
    </source>
</evidence>
<sequence>MKAALLLLTWLGAAPPDTVVVGPNESLRQVAERTLGDPKAAEELQSLNGLSSEVVSAGTRLKVPGHERVLAQKAMETARTLLASAKDTNVPPEASAHLQDAETHFRGARYAQASEAANTAGKLVAAVRSPQSSAFSVEVGDSGDSTTVTVKQGPPVRVEAEGVTQPVAKGEAVRVDKGRPPPVPTPLLVAPAPAQPENAAKLKRRPDGDGHLGPVKLTWAAVSGAERYEVEVSREQEQRAVFTQTVTTLEAKLPVLPAGRYRWTVRAQGAAGRSEPSAPRHFELVPERLKLEVKKGQWQ</sequence>
<dbReference type="EMBL" id="CP012109">
    <property type="protein sequence ID" value="AKQ68025.1"/>
    <property type="molecule type" value="Genomic_DNA"/>
</dbReference>
<keyword evidence="3" id="KW-1185">Reference proteome</keyword>
<name>A0A0H4X309_9BACT</name>
<dbReference type="STRING" id="1297742.A176_004937"/>
<dbReference type="AlphaFoldDB" id="A0A0H4X309"/>
<proteinExistence type="predicted"/>
<dbReference type="InterPro" id="IPR036116">
    <property type="entry name" value="FN3_sf"/>
</dbReference>
<dbReference type="InterPro" id="IPR013783">
    <property type="entry name" value="Ig-like_fold"/>
</dbReference>
<dbReference type="PROSITE" id="PS51782">
    <property type="entry name" value="LYSM"/>
    <property type="match status" value="1"/>
</dbReference>
<dbReference type="InterPro" id="IPR018392">
    <property type="entry name" value="LysM"/>
</dbReference>
<dbReference type="Gene3D" id="2.60.40.10">
    <property type="entry name" value="Immunoglobulins"/>
    <property type="match status" value="1"/>
</dbReference>
<accession>A0A0H4X309</accession>
<dbReference type="SUPFAM" id="SSF49265">
    <property type="entry name" value="Fibronectin type III"/>
    <property type="match status" value="1"/>
</dbReference>
<reference evidence="2 3" key="1">
    <citation type="journal article" date="2016" name="PLoS ONE">
        <title>Complete Genome Sequence and Comparative Genomics of a Novel Myxobacterium Myxococcus hansupus.</title>
        <authorList>
            <person name="Sharma G."/>
            <person name="Narwani T."/>
            <person name="Subramanian S."/>
        </authorList>
    </citation>
    <scope>NUCLEOTIDE SEQUENCE [LARGE SCALE GENOMIC DNA]</scope>
    <source>
        <strain evidence="3">mixupus</strain>
    </source>
</reference>
<organism evidence="2 3">
    <name type="scientific">Pseudomyxococcus hansupus</name>
    <dbReference type="NCBI Taxonomy" id="1297742"/>
    <lineage>
        <taxon>Bacteria</taxon>
        <taxon>Pseudomonadati</taxon>
        <taxon>Myxococcota</taxon>
        <taxon>Myxococcia</taxon>
        <taxon>Myxococcales</taxon>
        <taxon>Cystobacterineae</taxon>
        <taxon>Myxococcaceae</taxon>
        <taxon>Pseudomyxococcus</taxon>
    </lineage>
</organism>
<dbReference type="eggNOG" id="COG1388">
    <property type="taxonomic scope" value="Bacteria"/>
</dbReference>
<evidence type="ECO:0000313" key="2">
    <source>
        <dbReference type="EMBL" id="AKQ68025.1"/>
    </source>
</evidence>